<organism evidence="1 2">
    <name type="scientific">Candidatus Uhrbacteria bacterium GW2011_GWF2_41_16</name>
    <dbReference type="NCBI Taxonomy" id="1618997"/>
    <lineage>
        <taxon>Bacteria</taxon>
        <taxon>Candidatus Uhriibacteriota</taxon>
    </lineage>
</organism>
<protein>
    <submittedName>
        <fullName evidence="1">Uncharacterized protein</fullName>
    </submittedName>
</protein>
<sequence length="128" mass="14634">MVESKGFFCFRMSRTSKDSSTNFWRDGLKIASYCPLCESHSNPMDTRVIGEDEESRLLFIRCHKCANSILTIVLIHKGGMSSVGLVTDLTFEDVLRFRKGRRISTNDVLAMHEWLTSSRFSTWLSSQS</sequence>
<dbReference type="EMBL" id="LCAU01000001">
    <property type="protein sequence ID" value="KKR98739.1"/>
    <property type="molecule type" value="Genomic_DNA"/>
</dbReference>
<reference evidence="1 2" key="1">
    <citation type="journal article" date="2015" name="Nature">
        <title>rRNA introns, odd ribosomes, and small enigmatic genomes across a large radiation of phyla.</title>
        <authorList>
            <person name="Brown C.T."/>
            <person name="Hug L.A."/>
            <person name="Thomas B.C."/>
            <person name="Sharon I."/>
            <person name="Castelle C.J."/>
            <person name="Singh A."/>
            <person name="Wilkins M.J."/>
            <person name="Williams K.H."/>
            <person name="Banfield J.F."/>
        </authorList>
    </citation>
    <scope>NUCLEOTIDE SEQUENCE [LARGE SCALE GENOMIC DNA]</scope>
</reference>
<gene>
    <name evidence="1" type="ORF">UU48_C0001G0094</name>
</gene>
<proteinExistence type="predicted"/>
<evidence type="ECO:0000313" key="1">
    <source>
        <dbReference type="EMBL" id="KKR98739.1"/>
    </source>
</evidence>
<comment type="caution">
    <text evidence="1">The sequence shown here is derived from an EMBL/GenBank/DDBJ whole genome shotgun (WGS) entry which is preliminary data.</text>
</comment>
<name>A0A0G0VCY4_9BACT</name>
<dbReference type="Proteomes" id="UP000034746">
    <property type="component" value="Unassembled WGS sequence"/>
</dbReference>
<dbReference type="AlphaFoldDB" id="A0A0G0VCY4"/>
<evidence type="ECO:0000313" key="2">
    <source>
        <dbReference type="Proteomes" id="UP000034746"/>
    </source>
</evidence>
<accession>A0A0G0VCY4</accession>